<dbReference type="EMBL" id="MU865963">
    <property type="protein sequence ID" value="KAK4445698.1"/>
    <property type="molecule type" value="Genomic_DNA"/>
</dbReference>
<dbReference type="SUPFAM" id="SSF48264">
    <property type="entry name" value="Cytochrome P450"/>
    <property type="match status" value="1"/>
</dbReference>
<dbReference type="Pfam" id="PF00067">
    <property type="entry name" value="p450"/>
    <property type="match status" value="1"/>
</dbReference>
<accession>A0AAV9GC85</accession>
<keyword evidence="3 4" id="KW-0408">Iron</keyword>
<evidence type="ECO:0000256" key="5">
    <source>
        <dbReference type="SAM" id="Phobius"/>
    </source>
</evidence>
<comment type="cofactor">
    <cofactor evidence="4">
        <name>heme</name>
        <dbReference type="ChEBI" id="CHEBI:30413"/>
    </cofactor>
</comment>
<evidence type="ECO:0000256" key="3">
    <source>
        <dbReference type="ARBA" id="ARBA00023004"/>
    </source>
</evidence>
<dbReference type="InterPro" id="IPR001128">
    <property type="entry name" value="Cyt_P450"/>
</dbReference>
<name>A0AAV9GC85_9PEZI</name>
<dbReference type="CDD" id="cd11060">
    <property type="entry name" value="CYP57A1-like"/>
    <property type="match status" value="1"/>
</dbReference>
<dbReference type="InterPro" id="IPR002401">
    <property type="entry name" value="Cyt_P450_E_grp-I"/>
</dbReference>
<dbReference type="Gene3D" id="1.10.630.10">
    <property type="entry name" value="Cytochrome P450"/>
    <property type="match status" value="1"/>
</dbReference>
<comment type="caution">
    <text evidence="6">The sequence shown here is derived from an EMBL/GenBank/DDBJ whole genome shotgun (WGS) entry which is preliminary data.</text>
</comment>
<evidence type="ECO:0000313" key="6">
    <source>
        <dbReference type="EMBL" id="KAK4445698.1"/>
    </source>
</evidence>
<keyword evidence="2 4" id="KW-0479">Metal-binding</keyword>
<proteinExistence type="predicted"/>
<evidence type="ECO:0000256" key="2">
    <source>
        <dbReference type="ARBA" id="ARBA00022723"/>
    </source>
</evidence>
<dbReference type="AlphaFoldDB" id="A0AAV9GC85"/>
<evidence type="ECO:0000256" key="1">
    <source>
        <dbReference type="ARBA" id="ARBA00022617"/>
    </source>
</evidence>
<evidence type="ECO:0000313" key="7">
    <source>
        <dbReference type="Proteomes" id="UP001321760"/>
    </source>
</evidence>
<protein>
    <submittedName>
        <fullName evidence="6">Benzoate 4-monooxygenase</fullName>
    </submittedName>
</protein>
<dbReference type="GO" id="GO:0005506">
    <property type="term" value="F:iron ion binding"/>
    <property type="evidence" value="ECO:0007669"/>
    <property type="project" value="InterPro"/>
</dbReference>
<dbReference type="InterPro" id="IPR050121">
    <property type="entry name" value="Cytochrome_P450_monoxygenase"/>
</dbReference>
<dbReference type="PRINTS" id="PR00463">
    <property type="entry name" value="EP450I"/>
</dbReference>
<dbReference type="InterPro" id="IPR036396">
    <property type="entry name" value="Cyt_P450_sf"/>
</dbReference>
<feature type="transmembrane region" description="Helical" evidence="5">
    <location>
        <begin position="6"/>
        <end position="32"/>
    </location>
</feature>
<dbReference type="Proteomes" id="UP001321760">
    <property type="component" value="Unassembled WGS sequence"/>
</dbReference>
<dbReference type="GO" id="GO:0016705">
    <property type="term" value="F:oxidoreductase activity, acting on paired donors, with incorporation or reduction of molecular oxygen"/>
    <property type="evidence" value="ECO:0007669"/>
    <property type="project" value="InterPro"/>
</dbReference>
<evidence type="ECO:0000256" key="4">
    <source>
        <dbReference type="PIRSR" id="PIRSR602401-1"/>
    </source>
</evidence>
<keyword evidence="5" id="KW-1133">Transmembrane helix</keyword>
<feature type="binding site" description="axial binding residue" evidence="4">
    <location>
        <position position="461"/>
    </location>
    <ligand>
        <name>heme</name>
        <dbReference type="ChEBI" id="CHEBI:30413"/>
    </ligand>
    <ligandPart>
        <name>Fe</name>
        <dbReference type="ChEBI" id="CHEBI:18248"/>
    </ligandPart>
</feature>
<dbReference type="GO" id="GO:0004497">
    <property type="term" value="F:monooxygenase activity"/>
    <property type="evidence" value="ECO:0007669"/>
    <property type="project" value="InterPro"/>
</dbReference>
<keyword evidence="5" id="KW-0472">Membrane</keyword>
<sequence length="515" mass="57670">MTTTESIIASLTNTITAHPFVTLLLAIVAYLIPSILQSRHLSHIPGPAFAPYTDLPLIYNTWRGFTFRHLNTPCEKYGPIFRIAPNFVVVCDPAEVKKVWGVRSSFDRAKWYKGFRLDPPNDTLISMCDGDGGLHAERRGKLMPGYTGRDVVGLHESIDEVILRFARMMDEKYISSETEYRPVDLARKIQFMTLDIAGKIAFGERLGFLDEDRDNWKYIEQAEASLPVMQVIAMRPWAVGLLQSRLLRRVVMPSAEDPVGLGKVIGIAKAFVAKRFGPNKIEASDMLGSFIKHGLDKDTAETEAVLQVISSSDTTACTIRTALLHILTSPALYTSLLNEITTAISSGSVSSPVITSTEALSLPILQATLKESLRIWPPIHGIMPRVSPNDATICGMHIPAGTNVCWSSYACLRNKEVFGPDAEVFRVGRWFPREGDEKDVQRVKKMEEMVELAFGVGRWGCLGRGIAMVEMGKVVFEILRRWEFTVVEAERPIQNYFTGMLVQSGMWVRVEKRKW</sequence>
<reference evidence="6" key="2">
    <citation type="submission" date="2023-05" db="EMBL/GenBank/DDBJ databases">
        <authorList>
            <consortium name="Lawrence Berkeley National Laboratory"/>
            <person name="Steindorff A."/>
            <person name="Hensen N."/>
            <person name="Bonometti L."/>
            <person name="Westerberg I."/>
            <person name="Brannstrom I.O."/>
            <person name="Guillou S."/>
            <person name="Cros-Aarteil S."/>
            <person name="Calhoun S."/>
            <person name="Haridas S."/>
            <person name="Kuo A."/>
            <person name="Mondo S."/>
            <person name="Pangilinan J."/>
            <person name="Riley R."/>
            <person name="Labutti K."/>
            <person name="Andreopoulos B."/>
            <person name="Lipzen A."/>
            <person name="Chen C."/>
            <person name="Yanf M."/>
            <person name="Daum C."/>
            <person name="Ng V."/>
            <person name="Clum A."/>
            <person name="Ohm R."/>
            <person name="Martin F."/>
            <person name="Silar P."/>
            <person name="Natvig D."/>
            <person name="Lalanne C."/>
            <person name="Gautier V."/>
            <person name="Ament-Velasquez S.L."/>
            <person name="Kruys A."/>
            <person name="Hutchinson M.I."/>
            <person name="Powell A.J."/>
            <person name="Barry K."/>
            <person name="Miller A.N."/>
            <person name="Grigoriev I.V."/>
            <person name="Debuchy R."/>
            <person name="Gladieux P."/>
            <person name="Thoren M.H."/>
            <person name="Johannesson H."/>
        </authorList>
    </citation>
    <scope>NUCLEOTIDE SEQUENCE</scope>
    <source>
        <strain evidence="6">PSN243</strain>
    </source>
</reference>
<gene>
    <name evidence="6" type="ORF">QBC34DRAFT_332797</name>
</gene>
<keyword evidence="7" id="KW-1185">Reference proteome</keyword>
<keyword evidence="1 4" id="KW-0349">Heme</keyword>
<dbReference type="PANTHER" id="PTHR24305:SF168">
    <property type="entry name" value="P450, PUTATIVE (EUROFUNG)-RELATED"/>
    <property type="match status" value="1"/>
</dbReference>
<organism evidence="6 7">
    <name type="scientific">Podospora aff. communis PSN243</name>
    <dbReference type="NCBI Taxonomy" id="3040156"/>
    <lineage>
        <taxon>Eukaryota</taxon>
        <taxon>Fungi</taxon>
        <taxon>Dikarya</taxon>
        <taxon>Ascomycota</taxon>
        <taxon>Pezizomycotina</taxon>
        <taxon>Sordariomycetes</taxon>
        <taxon>Sordariomycetidae</taxon>
        <taxon>Sordariales</taxon>
        <taxon>Podosporaceae</taxon>
        <taxon>Podospora</taxon>
    </lineage>
</organism>
<dbReference type="GO" id="GO:0020037">
    <property type="term" value="F:heme binding"/>
    <property type="evidence" value="ECO:0007669"/>
    <property type="project" value="InterPro"/>
</dbReference>
<reference evidence="6" key="1">
    <citation type="journal article" date="2023" name="Mol. Phylogenet. Evol.">
        <title>Genome-scale phylogeny and comparative genomics of the fungal order Sordariales.</title>
        <authorList>
            <person name="Hensen N."/>
            <person name="Bonometti L."/>
            <person name="Westerberg I."/>
            <person name="Brannstrom I.O."/>
            <person name="Guillou S."/>
            <person name="Cros-Aarteil S."/>
            <person name="Calhoun S."/>
            <person name="Haridas S."/>
            <person name="Kuo A."/>
            <person name="Mondo S."/>
            <person name="Pangilinan J."/>
            <person name="Riley R."/>
            <person name="LaButti K."/>
            <person name="Andreopoulos B."/>
            <person name="Lipzen A."/>
            <person name="Chen C."/>
            <person name="Yan M."/>
            <person name="Daum C."/>
            <person name="Ng V."/>
            <person name="Clum A."/>
            <person name="Steindorff A."/>
            <person name="Ohm R.A."/>
            <person name="Martin F."/>
            <person name="Silar P."/>
            <person name="Natvig D.O."/>
            <person name="Lalanne C."/>
            <person name="Gautier V."/>
            <person name="Ament-Velasquez S.L."/>
            <person name="Kruys A."/>
            <person name="Hutchinson M.I."/>
            <person name="Powell A.J."/>
            <person name="Barry K."/>
            <person name="Miller A.N."/>
            <person name="Grigoriev I.V."/>
            <person name="Debuchy R."/>
            <person name="Gladieux P."/>
            <person name="Hiltunen Thoren M."/>
            <person name="Johannesson H."/>
        </authorList>
    </citation>
    <scope>NUCLEOTIDE SEQUENCE</scope>
    <source>
        <strain evidence="6">PSN243</strain>
    </source>
</reference>
<dbReference type="PANTHER" id="PTHR24305">
    <property type="entry name" value="CYTOCHROME P450"/>
    <property type="match status" value="1"/>
</dbReference>
<keyword evidence="5" id="KW-0812">Transmembrane</keyword>
<dbReference type="PRINTS" id="PR00385">
    <property type="entry name" value="P450"/>
</dbReference>